<feature type="non-terminal residue" evidence="1">
    <location>
        <position position="1"/>
    </location>
</feature>
<dbReference type="EMBL" id="GBBL01000648">
    <property type="protein sequence ID" value="JAC26672.1"/>
    <property type="molecule type" value="mRNA"/>
</dbReference>
<dbReference type="SUPFAM" id="SSF47072">
    <property type="entry name" value="Cysteine alpha-hairpin motif"/>
    <property type="match status" value="1"/>
</dbReference>
<protein>
    <recommendedName>
        <fullName evidence="2">CHCH domain-containing protein</fullName>
    </recommendedName>
</protein>
<sequence>WIGDRRRAACGDCEREVCVSECSFIRRLLPVFIITTCSHKKTLANRMRTTEVLHGNGRRPAEPPVPFRQLLPMRLKDQVSGKSGKQNDVACLPEMMTLFSCLAEKNYDSNNCSNEVKAFQGCFDKFLEKNAEYKATGSLGILTPGLKASQLTSQQANTLLKKYPLKNLLKKIR</sequence>
<reference evidence="1" key="1">
    <citation type="submission" date="2014-03" db="EMBL/GenBank/DDBJ databases">
        <title>The sialotranscriptome of Amblyomma triste, Amblyomma parvum and Amblyomma cajennense ticks, uncovered by 454-based RNA-seq.</title>
        <authorList>
            <person name="Garcia G.R."/>
            <person name="Gardinassi L.G."/>
            <person name="Ribeiro J.M."/>
            <person name="Anatrielo E."/>
            <person name="Ferreira B.R."/>
            <person name="Moreira H.N."/>
            <person name="Mafra C."/>
            <person name="Olegario M.M."/>
            <person name="Szabo P.J."/>
            <person name="Miranda-Santos I.K."/>
            <person name="Maruyama S.R."/>
        </authorList>
    </citation>
    <scope>NUCLEOTIDE SEQUENCE</scope>
    <source>
        <strain evidence="1">Araguapaz</strain>
        <tissue evidence="1">Salivary glands</tissue>
    </source>
</reference>
<dbReference type="GO" id="GO:0003723">
    <property type="term" value="F:RNA binding"/>
    <property type="evidence" value="ECO:0007669"/>
    <property type="project" value="TreeGrafter"/>
</dbReference>
<name>A0A023FYR8_AMBPA</name>
<accession>A0A023FYR8</accession>
<dbReference type="GO" id="GO:0005761">
    <property type="term" value="C:mitochondrial ribosome"/>
    <property type="evidence" value="ECO:0007669"/>
    <property type="project" value="InterPro"/>
</dbReference>
<dbReference type="GO" id="GO:0032543">
    <property type="term" value="P:mitochondrial translation"/>
    <property type="evidence" value="ECO:0007669"/>
    <property type="project" value="InterPro"/>
</dbReference>
<dbReference type="InterPro" id="IPR033620">
    <property type="entry name" value="Ribosomal_mS37_met"/>
</dbReference>
<dbReference type="PANTHER" id="PTHR31278:SF2">
    <property type="entry name" value="SMALL RIBOSOMAL SUBUNIT PROTEIN MS37"/>
    <property type="match status" value="1"/>
</dbReference>
<dbReference type="AlphaFoldDB" id="A0A023FYR8"/>
<dbReference type="GO" id="GO:0005654">
    <property type="term" value="C:nucleoplasm"/>
    <property type="evidence" value="ECO:0007669"/>
    <property type="project" value="TreeGrafter"/>
</dbReference>
<organism evidence="1">
    <name type="scientific">Amblyomma parvum</name>
    <name type="common">South American tick</name>
    <dbReference type="NCBI Taxonomy" id="251391"/>
    <lineage>
        <taxon>Eukaryota</taxon>
        <taxon>Metazoa</taxon>
        <taxon>Ecdysozoa</taxon>
        <taxon>Arthropoda</taxon>
        <taxon>Chelicerata</taxon>
        <taxon>Arachnida</taxon>
        <taxon>Acari</taxon>
        <taxon>Parasitiformes</taxon>
        <taxon>Ixodida</taxon>
        <taxon>Ixodoidea</taxon>
        <taxon>Ixodidae</taxon>
        <taxon>Amblyomminae</taxon>
        <taxon>Amblyomma</taxon>
    </lineage>
</organism>
<dbReference type="PROSITE" id="PS51808">
    <property type="entry name" value="CHCH"/>
    <property type="match status" value="1"/>
</dbReference>
<dbReference type="PANTHER" id="PTHR31278">
    <property type="entry name" value="CHCHD1"/>
    <property type="match status" value="1"/>
</dbReference>
<evidence type="ECO:0008006" key="2">
    <source>
        <dbReference type="Google" id="ProtNLM"/>
    </source>
</evidence>
<evidence type="ECO:0000313" key="1">
    <source>
        <dbReference type="EMBL" id="JAC26672.1"/>
    </source>
</evidence>
<dbReference type="InterPro" id="IPR009069">
    <property type="entry name" value="Cys_alpha_HP_mot_SF"/>
</dbReference>
<proteinExistence type="evidence at transcript level"/>